<dbReference type="NCBIfam" id="TIGR01614">
    <property type="entry name" value="PME_inhib"/>
    <property type="match status" value="1"/>
</dbReference>
<dbReference type="Gene3D" id="1.20.140.40">
    <property type="entry name" value="Invertase/pectin methylesterase inhibitor family protein"/>
    <property type="match status" value="1"/>
</dbReference>
<comment type="caution">
    <text evidence="3">The sequence shown here is derived from an EMBL/GenBank/DDBJ whole genome shotgun (WGS) entry which is preliminary data.</text>
</comment>
<organism evidence="3 4">
    <name type="scientific">Hibiscus sabdariffa</name>
    <name type="common">roselle</name>
    <dbReference type="NCBI Taxonomy" id="183260"/>
    <lineage>
        <taxon>Eukaryota</taxon>
        <taxon>Viridiplantae</taxon>
        <taxon>Streptophyta</taxon>
        <taxon>Embryophyta</taxon>
        <taxon>Tracheophyta</taxon>
        <taxon>Spermatophyta</taxon>
        <taxon>Magnoliopsida</taxon>
        <taxon>eudicotyledons</taxon>
        <taxon>Gunneridae</taxon>
        <taxon>Pentapetalae</taxon>
        <taxon>rosids</taxon>
        <taxon>malvids</taxon>
        <taxon>Malvales</taxon>
        <taxon>Malvaceae</taxon>
        <taxon>Malvoideae</taxon>
        <taxon>Hibiscus</taxon>
    </lineage>
</organism>
<evidence type="ECO:0000256" key="1">
    <source>
        <dbReference type="SAM" id="SignalP"/>
    </source>
</evidence>
<dbReference type="SMART" id="SM00856">
    <property type="entry name" value="PMEI"/>
    <property type="match status" value="1"/>
</dbReference>
<evidence type="ECO:0000313" key="4">
    <source>
        <dbReference type="Proteomes" id="UP001396334"/>
    </source>
</evidence>
<accession>A0ABR2P2R5</accession>
<gene>
    <name evidence="3" type="ORF">V6N11_046613</name>
</gene>
<protein>
    <recommendedName>
        <fullName evidence="2">Pectinesterase inhibitor domain-containing protein</fullName>
    </recommendedName>
</protein>
<name>A0ABR2P2R5_9ROSI</name>
<dbReference type="Proteomes" id="UP001396334">
    <property type="component" value="Unassembled WGS sequence"/>
</dbReference>
<dbReference type="InterPro" id="IPR035513">
    <property type="entry name" value="Invertase/methylesterase_inhib"/>
</dbReference>
<keyword evidence="4" id="KW-1185">Reference proteome</keyword>
<dbReference type="SUPFAM" id="SSF101148">
    <property type="entry name" value="Plant invertase/pectin methylesterase inhibitor"/>
    <property type="match status" value="1"/>
</dbReference>
<feature type="domain" description="Pectinesterase inhibitor" evidence="2">
    <location>
        <begin position="40"/>
        <end position="133"/>
    </location>
</feature>
<dbReference type="Pfam" id="PF04043">
    <property type="entry name" value="PMEI"/>
    <property type="match status" value="1"/>
</dbReference>
<dbReference type="EMBL" id="JBBPBN010000085">
    <property type="protein sequence ID" value="KAK8982700.1"/>
    <property type="molecule type" value="Genomic_DNA"/>
</dbReference>
<evidence type="ECO:0000259" key="2">
    <source>
        <dbReference type="SMART" id="SM00856"/>
    </source>
</evidence>
<proteinExistence type="predicted"/>
<dbReference type="PANTHER" id="PTHR31707">
    <property type="entry name" value="PECTINESTERASE"/>
    <property type="match status" value="1"/>
</dbReference>
<reference evidence="3 4" key="1">
    <citation type="journal article" date="2024" name="G3 (Bethesda)">
        <title>Genome assembly of Hibiscus sabdariffa L. provides insights into metabolisms of medicinal natural products.</title>
        <authorList>
            <person name="Kim T."/>
        </authorList>
    </citation>
    <scope>NUCLEOTIDE SEQUENCE [LARGE SCALE GENOMIC DNA]</scope>
    <source>
        <strain evidence="3">TK-2024</strain>
        <tissue evidence="3">Old leaves</tissue>
    </source>
</reference>
<feature type="signal peptide" evidence="1">
    <location>
        <begin position="1"/>
        <end position="21"/>
    </location>
</feature>
<dbReference type="InterPro" id="IPR006501">
    <property type="entry name" value="Pectinesterase_inhib_dom"/>
</dbReference>
<feature type="chain" id="PRO_5047326954" description="Pectinesterase inhibitor domain-containing protein" evidence="1">
    <location>
        <begin position="22"/>
        <end position="133"/>
    </location>
</feature>
<sequence>MANAVLFIVVLLVAVVAAALAVFFAVSLSNEKKDDGKTLTSNKAIQTLCQPTQFKETCEESMASSNSTDPKELIRTEFQATVAELKNLVENSKTVKELQADDNTKEAFRSCQELFDMSIQDLERSFDKLGEYI</sequence>
<evidence type="ECO:0000313" key="3">
    <source>
        <dbReference type="EMBL" id="KAK8982700.1"/>
    </source>
</evidence>
<dbReference type="CDD" id="cd15798">
    <property type="entry name" value="PMEI-like_3"/>
    <property type="match status" value="1"/>
</dbReference>
<keyword evidence="1" id="KW-0732">Signal</keyword>